<proteinExistence type="predicted"/>
<keyword evidence="2" id="KW-1185">Reference proteome</keyword>
<reference evidence="2" key="1">
    <citation type="journal article" date="2019" name="Int. J. Syst. Evol. Microbiol.">
        <title>The Global Catalogue of Microorganisms (GCM) 10K type strain sequencing project: providing services to taxonomists for standard genome sequencing and annotation.</title>
        <authorList>
            <consortium name="The Broad Institute Genomics Platform"/>
            <consortium name="The Broad Institute Genome Sequencing Center for Infectious Disease"/>
            <person name="Wu L."/>
            <person name="Ma J."/>
        </authorList>
    </citation>
    <scope>NUCLEOTIDE SEQUENCE [LARGE SCALE GENOMIC DNA]</scope>
    <source>
        <strain evidence="2">JCM 4524</strain>
    </source>
</reference>
<dbReference type="EMBL" id="BAAASJ010000049">
    <property type="protein sequence ID" value="GAA2644007.1"/>
    <property type="molecule type" value="Genomic_DNA"/>
</dbReference>
<evidence type="ECO:0000313" key="1">
    <source>
        <dbReference type="EMBL" id="GAA2644007.1"/>
    </source>
</evidence>
<comment type="caution">
    <text evidence="1">The sequence shown here is derived from an EMBL/GenBank/DDBJ whole genome shotgun (WGS) entry which is preliminary data.</text>
</comment>
<evidence type="ECO:0000313" key="2">
    <source>
        <dbReference type="Proteomes" id="UP001500151"/>
    </source>
</evidence>
<organism evidence="1 2">
    <name type="scientific">Streptomyces vastus</name>
    <dbReference type="NCBI Taxonomy" id="285451"/>
    <lineage>
        <taxon>Bacteria</taxon>
        <taxon>Bacillati</taxon>
        <taxon>Actinomycetota</taxon>
        <taxon>Actinomycetes</taxon>
        <taxon>Kitasatosporales</taxon>
        <taxon>Streptomycetaceae</taxon>
        <taxon>Streptomyces</taxon>
    </lineage>
</organism>
<gene>
    <name evidence="1" type="ORF">GCM10010307_48100</name>
</gene>
<protein>
    <submittedName>
        <fullName evidence="1">Uncharacterized protein</fullName>
    </submittedName>
</protein>
<name>A0ABP6DFN3_9ACTN</name>
<dbReference type="Proteomes" id="UP001500151">
    <property type="component" value="Unassembled WGS sequence"/>
</dbReference>
<sequence length="101" mass="10319">MSSPRHNCGGALCGTPASRLDSLVQVDPELIEREKFVAVEVTVGDHGLGDVPVPALGQGGLELGGGDEAIAIRVNPLELLTGTLAESPGVHAGDECVLRPL</sequence>
<accession>A0ABP6DFN3</accession>